<dbReference type="Gene3D" id="3.40.50.300">
    <property type="entry name" value="P-loop containing nucleotide triphosphate hydrolases"/>
    <property type="match status" value="1"/>
</dbReference>
<protein>
    <recommendedName>
        <fullName evidence="2">Nephrocystin 3-like N-terminal domain-containing protein</fullName>
    </recommendedName>
</protein>
<keyword evidence="1" id="KW-0677">Repeat</keyword>
<evidence type="ECO:0000256" key="1">
    <source>
        <dbReference type="ARBA" id="ARBA00022737"/>
    </source>
</evidence>
<sequence>MDPVSAIGVAAAVVQFVDFGKRLVSRAHQIQASPVSRTERESELLLSLSELREQAVQVKQTFDRFPEAQSDQKLARIFDDVEAAANDFDAMLEGLRSRSEANANPKNKNMMQSLSVGLDSIRAEKQVQKALSRLDYIQRRGYSFTLQASKESSDRETRFGEKLDEMLVTLRQLQHKGVQPCTSDVAMGQGGLTAGLYDEQIITLLNDDSDEGSARIYKELVRGLWNSRTLPKVQRQPEKESSNREFRSAIIDSLVSGVFDNIDDRGEAIAQSYEGTFRWVFNNEPLERDGQALWSSFPAWLESKTDSLYWITGKPGSGKSTLMKYILQSPELKVCLAKWAGSCPLQITSFYAWIAGSDMQKSHLGLMRTILFQCLQADPEMVKSVAPRRWSLLSTLRSSQKQPSWQDWELNECFDILLSKFDKSGSKKLAIFIDGLDEFKVSSQRTLKLIHNISDRGNIKVCLASRQWTEFNDALDKHAMLRIQDLTENDMIHFVQGNLEANRGFSDLCKTFPQEARSLVQDTVEKSSGVFLWAALVTKRLLQLLSAGDGLPQLRKVLEDLPDDIERLFSTLWDSIEGNKLDSAELIALKKAAYPELNFLTLWLAHGGFEQHLELATLSEDARSGVRGTMVRRLESKTRGLLELSPKGNVEFIHRTASDWVARDDVWSEISLHLSEAFDPCLNLLHAEALRVPERLDESWFRHHPQETIQEQMHQVLRYSVGVINPATTELSPALVKALDDMDKCVREQAEQTLRNVSWSYVFGCDFFGLIARYCFIPYLNAKLKTTAHATQMASILENAIFGHELTLTAADLPFELRRKTVAFLLDKGASLRELRHSKRK</sequence>
<dbReference type="Proteomes" id="UP001265746">
    <property type="component" value="Unassembled WGS sequence"/>
</dbReference>
<dbReference type="PANTHER" id="PTHR10039:SF5">
    <property type="entry name" value="NACHT DOMAIN-CONTAINING PROTEIN"/>
    <property type="match status" value="1"/>
</dbReference>
<proteinExistence type="predicted"/>
<dbReference type="SUPFAM" id="SSF52540">
    <property type="entry name" value="P-loop containing nucleoside triphosphate hydrolases"/>
    <property type="match status" value="1"/>
</dbReference>
<dbReference type="InterPro" id="IPR027417">
    <property type="entry name" value="P-loop_NTPase"/>
</dbReference>
<name>A0AAD9VXG0_PHOAM</name>
<dbReference type="InterPro" id="IPR056884">
    <property type="entry name" value="NPHP3-like_N"/>
</dbReference>
<comment type="caution">
    <text evidence="3">The sequence shown here is derived from an EMBL/GenBank/DDBJ whole genome shotgun (WGS) entry which is preliminary data.</text>
</comment>
<gene>
    <name evidence="3" type="ORF">N8I77_012679</name>
</gene>
<dbReference type="EMBL" id="JAUJFL010000009">
    <property type="protein sequence ID" value="KAK2597927.1"/>
    <property type="molecule type" value="Genomic_DNA"/>
</dbReference>
<dbReference type="PANTHER" id="PTHR10039">
    <property type="entry name" value="AMELOGENIN"/>
    <property type="match status" value="1"/>
</dbReference>
<keyword evidence="4" id="KW-1185">Reference proteome</keyword>
<dbReference type="AlphaFoldDB" id="A0AAD9VXG0"/>
<organism evidence="3 4">
    <name type="scientific">Phomopsis amygdali</name>
    <name type="common">Fusicoccum amygdali</name>
    <dbReference type="NCBI Taxonomy" id="1214568"/>
    <lineage>
        <taxon>Eukaryota</taxon>
        <taxon>Fungi</taxon>
        <taxon>Dikarya</taxon>
        <taxon>Ascomycota</taxon>
        <taxon>Pezizomycotina</taxon>
        <taxon>Sordariomycetes</taxon>
        <taxon>Sordariomycetidae</taxon>
        <taxon>Diaporthales</taxon>
        <taxon>Diaporthaceae</taxon>
        <taxon>Diaporthe</taxon>
    </lineage>
</organism>
<feature type="domain" description="Nephrocystin 3-like N-terminal" evidence="2">
    <location>
        <begin position="296"/>
        <end position="466"/>
    </location>
</feature>
<accession>A0AAD9VXG0</accession>
<evidence type="ECO:0000313" key="4">
    <source>
        <dbReference type="Proteomes" id="UP001265746"/>
    </source>
</evidence>
<evidence type="ECO:0000313" key="3">
    <source>
        <dbReference type="EMBL" id="KAK2597927.1"/>
    </source>
</evidence>
<dbReference type="Pfam" id="PF24883">
    <property type="entry name" value="NPHP3_N"/>
    <property type="match status" value="1"/>
</dbReference>
<evidence type="ECO:0000259" key="2">
    <source>
        <dbReference type="Pfam" id="PF24883"/>
    </source>
</evidence>
<reference evidence="3" key="1">
    <citation type="submission" date="2023-06" db="EMBL/GenBank/DDBJ databases">
        <authorList>
            <person name="Noh H."/>
        </authorList>
    </citation>
    <scope>NUCLEOTIDE SEQUENCE</scope>
    <source>
        <strain evidence="3">DUCC20226</strain>
    </source>
</reference>